<comment type="caution">
    <text evidence="1">The sequence shown here is derived from an EMBL/GenBank/DDBJ whole genome shotgun (WGS) entry which is preliminary data.</text>
</comment>
<name>X1DI81_9ZZZZ</name>
<reference evidence="1" key="1">
    <citation type="journal article" date="2014" name="Front. Microbiol.">
        <title>High frequency of phylogenetically diverse reductive dehalogenase-homologous genes in deep subseafloor sedimentary metagenomes.</title>
        <authorList>
            <person name="Kawai M."/>
            <person name="Futagami T."/>
            <person name="Toyoda A."/>
            <person name="Takaki Y."/>
            <person name="Nishi S."/>
            <person name="Hori S."/>
            <person name="Arai W."/>
            <person name="Tsubouchi T."/>
            <person name="Morono Y."/>
            <person name="Uchiyama I."/>
            <person name="Ito T."/>
            <person name="Fujiyama A."/>
            <person name="Inagaki F."/>
            <person name="Takami H."/>
        </authorList>
    </citation>
    <scope>NUCLEOTIDE SEQUENCE</scope>
    <source>
        <strain evidence="1">Expedition CK06-06</strain>
    </source>
</reference>
<dbReference type="EMBL" id="BART01019779">
    <property type="protein sequence ID" value="GAG96121.1"/>
    <property type="molecule type" value="Genomic_DNA"/>
</dbReference>
<feature type="non-terminal residue" evidence="1">
    <location>
        <position position="115"/>
    </location>
</feature>
<proteinExistence type="predicted"/>
<dbReference type="InterPro" id="IPR006758">
    <property type="entry name" value="A32L"/>
</dbReference>
<organism evidence="1">
    <name type="scientific">marine sediment metagenome</name>
    <dbReference type="NCBI Taxonomy" id="412755"/>
    <lineage>
        <taxon>unclassified sequences</taxon>
        <taxon>metagenomes</taxon>
        <taxon>ecological metagenomes</taxon>
    </lineage>
</organism>
<gene>
    <name evidence="1" type="ORF">S01H4_36916</name>
</gene>
<evidence type="ECO:0008006" key="2">
    <source>
        <dbReference type="Google" id="ProtNLM"/>
    </source>
</evidence>
<dbReference type="Pfam" id="PF04665">
    <property type="entry name" value="Pox_A32"/>
    <property type="match status" value="1"/>
</dbReference>
<sequence length="115" mass="13584">MFVNYAHSAVVSSGKTEYVLDLLQGEYSNFFKYVIIICPTWRYNKAYLKRKWLFNNPEHIFLVDPNELLPKSDDSLNDTLKIFFEHFGKLDDSHVLFLIDDCSSQKGMTKRKECY</sequence>
<accession>X1DI81</accession>
<dbReference type="AlphaFoldDB" id="X1DI81"/>
<protein>
    <recommendedName>
        <fullName evidence="2">Helicase/UvrB N-terminal domain-containing protein</fullName>
    </recommendedName>
</protein>
<evidence type="ECO:0000313" key="1">
    <source>
        <dbReference type="EMBL" id="GAG96121.1"/>
    </source>
</evidence>